<keyword evidence="2" id="KW-1185">Reference proteome</keyword>
<dbReference type="GO" id="GO:0043565">
    <property type="term" value="F:sequence-specific DNA binding"/>
    <property type="evidence" value="ECO:0007669"/>
    <property type="project" value="TreeGrafter"/>
</dbReference>
<dbReference type="EMBL" id="JAACXV010000360">
    <property type="protein sequence ID" value="KAF7279482.1"/>
    <property type="molecule type" value="Genomic_DNA"/>
</dbReference>
<dbReference type="OrthoDB" id="20127at2759"/>
<reference evidence="1" key="1">
    <citation type="submission" date="2020-08" db="EMBL/GenBank/DDBJ databases">
        <title>Genome sequencing and assembly of the red palm weevil Rhynchophorus ferrugineus.</title>
        <authorList>
            <person name="Dias G.B."/>
            <person name="Bergman C.M."/>
            <person name="Manee M."/>
        </authorList>
    </citation>
    <scope>NUCLEOTIDE SEQUENCE</scope>
    <source>
        <strain evidence="1">AA-2017</strain>
        <tissue evidence="1">Whole larva</tissue>
    </source>
</reference>
<dbReference type="GO" id="GO:0042796">
    <property type="term" value="P:snRNA transcription by RNA polymerase III"/>
    <property type="evidence" value="ECO:0007669"/>
    <property type="project" value="TreeGrafter"/>
</dbReference>
<proteinExistence type="predicted"/>
<comment type="caution">
    <text evidence="1">The sequence shown here is derived from an EMBL/GenBank/DDBJ whole genome shotgun (WGS) entry which is preliminary data.</text>
</comment>
<accession>A0A834IDX8</accession>
<protein>
    <recommendedName>
        <fullName evidence="3">snRNA-activating protein complex subunit 1</fullName>
    </recommendedName>
</protein>
<dbReference type="InterPro" id="IPR019188">
    <property type="entry name" value="SNAPC1"/>
</dbReference>
<gene>
    <name evidence="1" type="ORF">GWI33_007196</name>
</gene>
<dbReference type="Pfam" id="PF09808">
    <property type="entry name" value="SNAPC1"/>
    <property type="match status" value="1"/>
</dbReference>
<name>A0A834IDX8_RHYFE</name>
<sequence>MQKSTVLPEYKPRKETVIIKYKKSATVGFKIDCEAFLEEFEKLQSLNYADFAKVWQSMDFTYIFADQDYKVLLEVLCEICFEVAKKCMSTEKNIFIRLGAFYMLYGLYYKQPVRGMVKIRLTHGEYNEIKQLMAEMIKKNQLEPLYILVKMKTDGAFIFVAHNKQIRLDYTRDLKAFSYIEDTFQEKSSLSSLGQFKNIFKNDCVKNLQETCNKYEAALKRLSSKYPNIDQFKSTVLDTLQQSHQNIFNYSDTCEETPNSKEKQLEQRRLDIKMKAMKKNAEYRGSKSVMDRDS</sequence>
<dbReference type="GO" id="GO:0042795">
    <property type="term" value="P:snRNA transcription by RNA polymerase II"/>
    <property type="evidence" value="ECO:0007669"/>
    <property type="project" value="TreeGrafter"/>
</dbReference>
<evidence type="ECO:0000313" key="1">
    <source>
        <dbReference type="EMBL" id="KAF7279482.1"/>
    </source>
</evidence>
<evidence type="ECO:0000313" key="2">
    <source>
        <dbReference type="Proteomes" id="UP000625711"/>
    </source>
</evidence>
<dbReference type="GO" id="GO:0019185">
    <property type="term" value="C:snRNA-activating protein complex"/>
    <property type="evidence" value="ECO:0007669"/>
    <property type="project" value="TreeGrafter"/>
</dbReference>
<dbReference type="AlphaFoldDB" id="A0A834IDX8"/>
<dbReference type="PANTHER" id="PTHR15131:SF3">
    <property type="entry name" value="SNRNA-ACTIVATING PROTEIN COMPLEX SUBUNIT 1"/>
    <property type="match status" value="1"/>
</dbReference>
<organism evidence="1 2">
    <name type="scientific">Rhynchophorus ferrugineus</name>
    <name type="common">Red palm weevil</name>
    <name type="synonym">Curculio ferrugineus</name>
    <dbReference type="NCBI Taxonomy" id="354439"/>
    <lineage>
        <taxon>Eukaryota</taxon>
        <taxon>Metazoa</taxon>
        <taxon>Ecdysozoa</taxon>
        <taxon>Arthropoda</taxon>
        <taxon>Hexapoda</taxon>
        <taxon>Insecta</taxon>
        <taxon>Pterygota</taxon>
        <taxon>Neoptera</taxon>
        <taxon>Endopterygota</taxon>
        <taxon>Coleoptera</taxon>
        <taxon>Polyphaga</taxon>
        <taxon>Cucujiformia</taxon>
        <taxon>Curculionidae</taxon>
        <taxon>Dryophthorinae</taxon>
        <taxon>Rhynchophorus</taxon>
    </lineage>
</organism>
<dbReference type="Proteomes" id="UP000625711">
    <property type="component" value="Unassembled WGS sequence"/>
</dbReference>
<dbReference type="PANTHER" id="PTHR15131">
    <property type="entry name" value="SMALL NUCLEAR RNA ACTIVATING COMPLEX, POLYPEPTIDE 1"/>
    <property type="match status" value="1"/>
</dbReference>
<evidence type="ECO:0008006" key="3">
    <source>
        <dbReference type="Google" id="ProtNLM"/>
    </source>
</evidence>